<dbReference type="Proteomes" id="UP000266178">
    <property type="component" value="Unassembled WGS sequence"/>
</dbReference>
<evidence type="ECO:0000313" key="3">
    <source>
        <dbReference type="EMBL" id="RIH91082.1"/>
    </source>
</evidence>
<dbReference type="PANTHER" id="PTHR30486:SF12">
    <property type="entry name" value="TYPE IV PILUS ATPASE PILU"/>
    <property type="match status" value="1"/>
</dbReference>
<gene>
    <name evidence="3" type="primary">pilT_4</name>
    <name evidence="3" type="ORF">Mgrana_03021</name>
</gene>
<sequence length="372" mass="41125">MTFPELLTSLVARGVSDIHMHTGLPMMARSDGKLAPVTAAPLTPQYTASLIDLMCNEKQKAIFAERHQVDLAYSLPGVARFRVNLFRQRGSVSCVMRVVNSDESKLRIVSLPRETIEFFRDKEKGLVLVTGPTGSGKSTTLARVIDEINQVHAKMIVTVEDPIEYLHKGKRSVIVQRELGQDTLSFKDSLVAAMRQDPDVIMIGEIRDHATAAAALEAAQTGHLVFSTLHTMDTVRTVNRVLDLFPPHERDVARILFAESLVGIVSQRLLPSKRGGRVCAMEILKGNLRIRDLIKDPERTNEIYEALKDSSLDGMQTFDDHLAELYAQDQIDLETALANATSAQYVKVKALQINAAKQTLIDEAAAMANRGN</sequence>
<evidence type="ECO:0000259" key="2">
    <source>
        <dbReference type="PROSITE" id="PS00662"/>
    </source>
</evidence>
<keyword evidence="4" id="KW-1185">Reference proteome</keyword>
<comment type="similarity">
    <text evidence="1">Belongs to the GSP E family.</text>
</comment>
<feature type="domain" description="Bacterial type II secretion system protein E" evidence="2">
    <location>
        <begin position="194"/>
        <end position="208"/>
    </location>
</feature>
<dbReference type="PANTHER" id="PTHR30486">
    <property type="entry name" value="TWITCHING MOTILITY PROTEIN PILT"/>
    <property type="match status" value="1"/>
</dbReference>
<dbReference type="CDD" id="cd01131">
    <property type="entry name" value="PilT"/>
    <property type="match status" value="1"/>
</dbReference>
<dbReference type="InterPro" id="IPR050921">
    <property type="entry name" value="T4SS_GSP_E_ATPase"/>
</dbReference>
<reference evidence="3 4" key="1">
    <citation type="submission" date="2018-08" db="EMBL/GenBank/DDBJ databases">
        <title>Meiothermus granaticius genome AF-68 sequencing project.</title>
        <authorList>
            <person name="Da Costa M.S."/>
            <person name="Albuquerque L."/>
            <person name="Raposo P."/>
            <person name="Froufe H.J.C."/>
            <person name="Barroso C.S."/>
            <person name="Egas C."/>
        </authorList>
    </citation>
    <scope>NUCLEOTIDE SEQUENCE [LARGE SCALE GENOMIC DNA]</scope>
    <source>
        <strain evidence="3 4">AF-68</strain>
    </source>
</reference>
<dbReference type="Gene3D" id="3.40.50.300">
    <property type="entry name" value="P-loop containing nucleotide triphosphate hydrolases"/>
    <property type="match status" value="1"/>
</dbReference>
<organism evidence="3 4">
    <name type="scientific">Meiothermus granaticius NBRC 107808</name>
    <dbReference type="NCBI Taxonomy" id="1227551"/>
    <lineage>
        <taxon>Bacteria</taxon>
        <taxon>Thermotogati</taxon>
        <taxon>Deinococcota</taxon>
        <taxon>Deinococci</taxon>
        <taxon>Thermales</taxon>
        <taxon>Thermaceae</taxon>
        <taxon>Meiothermus</taxon>
    </lineage>
</organism>
<dbReference type="EMBL" id="QWLB01000059">
    <property type="protein sequence ID" value="RIH91082.1"/>
    <property type="molecule type" value="Genomic_DNA"/>
</dbReference>
<proteinExistence type="inferred from homology"/>
<dbReference type="GO" id="GO:0005524">
    <property type="term" value="F:ATP binding"/>
    <property type="evidence" value="ECO:0007669"/>
    <property type="project" value="InterPro"/>
</dbReference>
<protein>
    <submittedName>
        <fullName evidence="3">Twitching mobility protein</fullName>
    </submittedName>
</protein>
<accession>A0A399F856</accession>
<dbReference type="RefSeq" id="WP_119358451.1">
    <property type="nucleotide sequence ID" value="NZ_BJXM01000034.1"/>
</dbReference>
<dbReference type="SUPFAM" id="SSF52540">
    <property type="entry name" value="P-loop containing nucleoside triphosphate hydrolases"/>
    <property type="match status" value="1"/>
</dbReference>
<dbReference type="NCBIfam" id="TIGR01420">
    <property type="entry name" value="pilT_fam"/>
    <property type="match status" value="1"/>
</dbReference>
<dbReference type="InterPro" id="IPR001482">
    <property type="entry name" value="T2SS/T4SS_dom"/>
</dbReference>
<dbReference type="GO" id="GO:0016887">
    <property type="term" value="F:ATP hydrolysis activity"/>
    <property type="evidence" value="ECO:0007669"/>
    <property type="project" value="InterPro"/>
</dbReference>
<evidence type="ECO:0000256" key="1">
    <source>
        <dbReference type="ARBA" id="ARBA00006611"/>
    </source>
</evidence>
<dbReference type="PROSITE" id="PS00662">
    <property type="entry name" value="T2SP_E"/>
    <property type="match status" value="1"/>
</dbReference>
<comment type="caution">
    <text evidence="3">The sequence shown here is derived from an EMBL/GenBank/DDBJ whole genome shotgun (WGS) entry which is preliminary data.</text>
</comment>
<dbReference type="Gene3D" id="3.30.450.90">
    <property type="match status" value="1"/>
</dbReference>
<name>A0A399F856_9DEIN</name>
<evidence type="ECO:0000313" key="4">
    <source>
        <dbReference type="Proteomes" id="UP000266178"/>
    </source>
</evidence>
<dbReference type="InterPro" id="IPR006321">
    <property type="entry name" value="PilT/PilU"/>
</dbReference>
<dbReference type="InterPro" id="IPR003593">
    <property type="entry name" value="AAA+_ATPase"/>
</dbReference>
<dbReference type="OrthoDB" id="9808272at2"/>
<dbReference type="Pfam" id="PF00437">
    <property type="entry name" value="T2SSE"/>
    <property type="match status" value="1"/>
</dbReference>
<dbReference type="SMART" id="SM00382">
    <property type="entry name" value="AAA"/>
    <property type="match status" value="1"/>
</dbReference>
<dbReference type="InterPro" id="IPR027417">
    <property type="entry name" value="P-loop_NTPase"/>
</dbReference>
<dbReference type="AlphaFoldDB" id="A0A399F856"/>